<feature type="domain" description="Nudix hydrolase" evidence="8">
    <location>
        <begin position="34"/>
        <end position="172"/>
    </location>
</feature>
<dbReference type="InterPro" id="IPR015797">
    <property type="entry name" value="NUDIX_hydrolase-like_dom_sf"/>
</dbReference>
<evidence type="ECO:0000313" key="9">
    <source>
        <dbReference type="EMBL" id="MXP32909.1"/>
    </source>
</evidence>
<dbReference type="CDD" id="cd03424">
    <property type="entry name" value="NUDIX_ADPRase_Nudt5_UGPPase_Nudt14"/>
    <property type="match status" value="1"/>
</dbReference>
<keyword evidence="10" id="KW-1185">Reference proteome</keyword>
<dbReference type="Proteomes" id="UP000446786">
    <property type="component" value="Unassembled WGS sequence"/>
</dbReference>
<sequence length="180" mass="19874">MTDPDANLPEETMWQGKFVTAKRRGRWEYASRSRGIRAAAIIAIEDGHVLLVEQYRVPLGRVCLEIPAGLIGDHEGQEDEDATEAAIRELEEETGYRAERMETIGEFYSSPGMVSEAFTLLRAHGLTKVGPGGGTEGENITVHRVKLAELPQFVAEWRQQGHGVDVRIAMLMAPGFLGEV</sequence>
<accession>A0A845ATS6</accession>
<dbReference type="RefSeq" id="WP_160780201.1">
    <property type="nucleotide sequence ID" value="NZ_BAAAZF010000001.1"/>
</dbReference>
<dbReference type="AlphaFoldDB" id="A0A845ATS6"/>
<dbReference type="Gene3D" id="3.90.79.10">
    <property type="entry name" value="Nucleoside Triphosphate Pyrophosphohydrolase"/>
    <property type="match status" value="1"/>
</dbReference>
<evidence type="ECO:0000256" key="1">
    <source>
        <dbReference type="ARBA" id="ARBA00000847"/>
    </source>
</evidence>
<evidence type="ECO:0000256" key="5">
    <source>
        <dbReference type="ARBA" id="ARBA00022801"/>
    </source>
</evidence>
<name>A0A845ATS6_9SPHN</name>
<proteinExistence type="inferred from homology"/>
<comment type="caution">
    <text evidence="9">The sequence shown here is derived from an EMBL/GenBank/DDBJ whole genome shotgun (WGS) entry which is preliminary data.</text>
</comment>
<keyword evidence="5" id="KW-0378">Hydrolase</keyword>
<dbReference type="PROSITE" id="PS51462">
    <property type="entry name" value="NUDIX"/>
    <property type="match status" value="1"/>
</dbReference>
<dbReference type="InterPro" id="IPR000086">
    <property type="entry name" value="NUDIX_hydrolase_dom"/>
</dbReference>
<protein>
    <recommendedName>
        <fullName evidence="4">GDP-mannose pyrophosphatase</fullName>
    </recommendedName>
    <alternativeName>
        <fullName evidence="6">GDP-mannose hydrolase</fullName>
    </alternativeName>
    <alternativeName>
        <fullName evidence="7">GDPMK</fullName>
    </alternativeName>
</protein>
<comment type="catalytic activity">
    <reaction evidence="1">
        <text>GDP-alpha-D-mannose + H2O = alpha-D-mannose 1-phosphate + GMP + 2 H(+)</text>
        <dbReference type="Rhea" id="RHEA:27978"/>
        <dbReference type="ChEBI" id="CHEBI:15377"/>
        <dbReference type="ChEBI" id="CHEBI:15378"/>
        <dbReference type="ChEBI" id="CHEBI:57527"/>
        <dbReference type="ChEBI" id="CHEBI:58115"/>
        <dbReference type="ChEBI" id="CHEBI:58409"/>
    </reaction>
</comment>
<evidence type="ECO:0000256" key="3">
    <source>
        <dbReference type="ARBA" id="ARBA00007275"/>
    </source>
</evidence>
<evidence type="ECO:0000313" key="10">
    <source>
        <dbReference type="Proteomes" id="UP000446786"/>
    </source>
</evidence>
<dbReference type="EMBL" id="WTYE01000001">
    <property type="protein sequence ID" value="MXP32909.1"/>
    <property type="molecule type" value="Genomic_DNA"/>
</dbReference>
<dbReference type="SUPFAM" id="SSF55811">
    <property type="entry name" value="Nudix"/>
    <property type="match status" value="1"/>
</dbReference>
<dbReference type="PANTHER" id="PTHR11839:SF18">
    <property type="entry name" value="NUDIX HYDROLASE DOMAIN-CONTAINING PROTEIN"/>
    <property type="match status" value="1"/>
</dbReference>
<dbReference type="GO" id="GO:0019693">
    <property type="term" value="P:ribose phosphate metabolic process"/>
    <property type="evidence" value="ECO:0007669"/>
    <property type="project" value="TreeGrafter"/>
</dbReference>
<organism evidence="9 10">
    <name type="scientific">Parerythrobacter jejuensis</name>
    <dbReference type="NCBI Taxonomy" id="795812"/>
    <lineage>
        <taxon>Bacteria</taxon>
        <taxon>Pseudomonadati</taxon>
        <taxon>Pseudomonadota</taxon>
        <taxon>Alphaproteobacteria</taxon>
        <taxon>Sphingomonadales</taxon>
        <taxon>Erythrobacteraceae</taxon>
        <taxon>Parerythrobacter</taxon>
    </lineage>
</organism>
<evidence type="ECO:0000259" key="8">
    <source>
        <dbReference type="PROSITE" id="PS51462"/>
    </source>
</evidence>
<evidence type="ECO:0000256" key="7">
    <source>
        <dbReference type="ARBA" id="ARBA00032272"/>
    </source>
</evidence>
<gene>
    <name evidence="9" type="ORF">GRI94_13850</name>
</gene>
<dbReference type="GO" id="GO:0016787">
    <property type="term" value="F:hydrolase activity"/>
    <property type="evidence" value="ECO:0007669"/>
    <property type="project" value="UniProtKB-KW"/>
</dbReference>
<evidence type="ECO:0000256" key="2">
    <source>
        <dbReference type="ARBA" id="ARBA00001946"/>
    </source>
</evidence>
<comment type="similarity">
    <text evidence="3">Belongs to the Nudix hydrolase family. NudK subfamily.</text>
</comment>
<dbReference type="GO" id="GO:0006753">
    <property type="term" value="P:nucleoside phosphate metabolic process"/>
    <property type="evidence" value="ECO:0007669"/>
    <property type="project" value="TreeGrafter"/>
</dbReference>
<dbReference type="OrthoDB" id="9794310at2"/>
<evidence type="ECO:0000256" key="4">
    <source>
        <dbReference type="ARBA" id="ARBA00016377"/>
    </source>
</evidence>
<reference evidence="9 10" key="1">
    <citation type="submission" date="2019-12" db="EMBL/GenBank/DDBJ databases">
        <title>Genomic-based taxomic classification of the family Erythrobacteraceae.</title>
        <authorList>
            <person name="Xu L."/>
        </authorList>
    </citation>
    <scope>NUCLEOTIDE SEQUENCE [LARGE SCALE GENOMIC DNA]</scope>
    <source>
        <strain evidence="9 10">JCM 16677</strain>
    </source>
</reference>
<evidence type="ECO:0000256" key="6">
    <source>
        <dbReference type="ARBA" id="ARBA00032162"/>
    </source>
</evidence>
<comment type="cofactor">
    <cofactor evidence="2">
        <name>Mg(2+)</name>
        <dbReference type="ChEBI" id="CHEBI:18420"/>
    </cofactor>
</comment>
<dbReference type="PANTHER" id="PTHR11839">
    <property type="entry name" value="UDP/ADP-SUGAR PYROPHOSPHATASE"/>
    <property type="match status" value="1"/>
</dbReference>
<dbReference type="Pfam" id="PF00293">
    <property type="entry name" value="NUDIX"/>
    <property type="match status" value="1"/>
</dbReference>